<dbReference type="Gene3D" id="3.30.360.10">
    <property type="entry name" value="Dihydrodipicolinate Reductase, domain 2"/>
    <property type="match status" value="1"/>
</dbReference>
<keyword evidence="6" id="KW-0791">Threonine biosynthesis</keyword>
<evidence type="ECO:0000313" key="16">
    <source>
        <dbReference type="EMBL" id="TIC71483.1"/>
    </source>
</evidence>
<dbReference type="CDD" id="cd18130">
    <property type="entry name" value="ASADH_C_arch_fung_like"/>
    <property type="match status" value="1"/>
</dbReference>
<comment type="pathway">
    <text evidence="1">Amino-acid biosynthesis; L-methionine biosynthesis via de novo pathway; L-homoserine from L-aspartate: step 2/3.</text>
</comment>
<dbReference type="GO" id="GO:0009086">
    <property type="term" value="P:methionine biosynthetic process"/>
    <property type="evidence" value="ECO:0007669"/>
    <property type="project" value="UniProtKB-KW"/>
</dbReference>
<dbReference type="FunFam" id="3.30.360.10:FF:000016">
    <property type="entry name" value="Probable aspartate-semialdehyde dehydrogenase"/>
    <property type="match status" value="1"/>
</dbReference>
<dbReference type="EMBL" id="SPRV01000003">
    <property type="protein sequence ID" value="TIC71483.1"/>
    <property type="molecule type" value="Genomic_DNA"/>
</dbReference>
<dbReference type="SUPFAM" id="SSF51735">
    <property type="entry name" value="NAD(P)-binding Rossmann-fold domains"/>
    <property type="match status" value="1"/>
</dbReference>
<proteinExistence type="inferred from homology"/>
<dbReference type="PANTHER" id="PTHR46718">
    <property type="entry name" value="ASPARTATE-SEMIALDEHYDE DEHYDROGENASE"/>
    <property type="match status" value="1"/>
</dbReference>
<evidence type="ECO:0000259" key="14">
    <source>
        <dbReference type="SMART" id="SM00859"/>
    </source>
</evidence>
<dbReference type="PANTHER" id="PTHR46718:SF1">
    <property type="entry name" value="ASPARTATE-SEMIALDEHYDE DEHYDROGENASE"/>
    <property type="match status" value="1"/>
</dbReference>
<dbReference type="GO" id="GO:0004073">
    <property type="term" value="F:aspartate-semialdehyde dehydrogenase activity"/>
    <property type="evidence" value="ECO:0007669"/>
    <property type="project" value="UniProtKB-EC"/>
</dbReference>
<evidence type="ECO:0000313" key="15">
    <source>
        <dbReference type="EMBL" id="TIC62115.1"/>
    </source>
</evidence>
<dbReference type="EC" id="1.2.1.11" evidence="4"/>
<comment type="catalytic activity">
    <reaction evidence="10">
        <text>L-aspartate 4-semialdehyde + phosphate + NADP(+) = 4-phospho-L-aspartate + NADPH + H(+)</text>
        <dbReference type="Rhea" id="RHEA:24284"/>
        <dbReference type="ChEBI" id="CHEBI:15378"/>
        <dbReference type="ChEBI" id="CHEBI:43474"/>
        <dbReference type="ChEBI" id="CHEBI:57535"/>
        <dbReference type="ChEBI" id="CHEBI:57783"/>
        <dbReference type="ChEBI" id="CHEBI:58349"/>
        <dbReference type="ChEBI" id="CHEBI:537519"/>
        <dbReference type="EC" id="1.2.1.11"/>
    </reaction>
    <physiologicalReaction direction="right-to-left" evidence="10">
        <dbReference type="Rhea" id="RHEA:24286"/>
    </physiologicalReaction>
</comment>
<dbReference type="Proteomes" id="UP000310708">
    <property type="component" value="Unassembled WGS sequence"/>
</dbReference>
<comment type="pathway">
    <text evidence="2">Amino-acid biosynthesis; L-threonine biosynthesis; L-threonine from L-aspartate: step 2/5.</text>
</comment>
<dbReference type="NCBIfam" id="TIGR00978">
    <property type="entry name" value="asd_EA"/>
    <property type="match status" value="1"/>
</dbReference>
<dbReference type="SUPFAM" id="SSF55347">
    <property type="entry name" value="Glyceraldehyde-3-phosphate dehydrogenase-like, C-terminal domain"/>
    <property type="match status" value="1"/>
</dbReference>
<comment type="caution">
    <text evidence="15">The sequence shown here is derived from an EMBL/GenBank/DDBJ whole genome shotgun (WGS) entry which is preliminary data.</text>
</comment>
<evidence type="ECO:0000256" key="13">
    <source>
        <dbReference type="PIRSR" id="PIRSR000148-1"/>
    </source>
</evidence>
<feature type="active site" description="Proton acceptor" evidence="13">
    <location>
        <position position="258"/>
    </location>
</feature>
<keyword evidence="5" id="KW-0028">Amino-acid biosynthesis</keyword>
<protein>
    <recommendedName>
        <fullName evidence="12">Aspartate-semialdehyde dehydrogenase</fullName>
        <ecNumber evidence="4">1.2.1.11</ecNumber>
    </recommendedName>
</protein>
<dbReference type="GO" id="GO:0050661">
    <property type="term" value="F:NADP binding"/>
    <property type="evidence" value="ECO:0007669"/>
    <property type="project" value="InterPro"/>
</dbReference>
<evidence type="ECO:0000256" key="6">
    <source>
        <dbReference type="ARBA" id="ARBA00022697"/>
    </source>
</evidence>
<sequence>MWADNKKYLLINDRIGTKNLNTVGQRFILHLHNHPFFKLVALGASSRSAGQPYIKATRWKQSKPIPESVKDVIIKECTTENFKDCDIVFSGLDHDVAGPIESGLREAQVAVFSNAKNYRRDPLVPLVVPLINTDHYKIIPAQQEPLGLKKGYIVANANCSTTALVVPLAALEKSFGPLELVQATTLQAISGSGYPGLPSLDILDNVVPYIGSEEDKMEWETYKILGGINPDMKSFEYHQASPLKVSASCNRVPVIDGHMVCASVKFASPNKPTPEQVMEAFKNYKCDAQSVGAPSAPAQVITVHEEEDRPQPRLDRDHQNGAGVNVGRVREDSIFDIKFVVLANNVQIGAATSSVMNAEVAALQGYV</sequence>
<dbReference type="AlphaFoldDB" id="A0A4V4MFP0"/>
<evidence type="ECO:0000313" key="18">
    <source>
        <dbReference type="Proteomes" id="UP000310708"/>
    </source>
</evidence>
<dbReference type="Pfam" id="PF02774">
    <property type="entry name" value="Semialdhyde_dhC"/>
    <property type="match status" value="1"/>
</dbReference>
<dbReference type="InterPro" id="IPR000534">
    <property type="entry name" value="Semialdehyde_DH_NAD-bd"/>
</dbReference>
<evidence type="ECO:0000256" key="5">
    <source>
        <dbReference type="ARBA" id="ARBA00022605"/>
    </source>
</evidence>
<keyword evidence="9" id="KW-0486">Methionine biosynthesis</keyword>
<dbReference type="Pfam" id="PF01118">
    <property type="entry name" value="Semialdhyde_dh"/>
    <property type="match status" value="1"/>
</dbReference>
<evidence type="ECO:0000313" key="17">
    <source>
        <dbReference type="Proteomes" id="UP000305362"/>
    </source>
</evidence>
<dbReference type="CDD" id="cd02315">
    <property type="entry name" value="ScASADH_like_N"/>
    <property type="match status" value="1"/>
</dbReference>
<evidence type="ECO:0000256" key="8">
    <source>
        <dbReference type="ARBA" id="ARBA00023002"/>
    </source>
</evidence>
<dbReference type="Proteomes" id="UP000305362">
    <property type="component" value="Unassembled WGS sequence"/>
</dbReference>
<evidence type="ECO:0000256" key="9">
    <source>
        <dbReference type="ARBA" id="ARBA00023167"/>
    </source>
</evidence>
<organism evidence="15 18">
    <name type="scientific">Wallemia mellicola</name>
    <dbReference type="NCBI Taxonomy" id="1708541"/>
    <lineage>
        <taxon>Eukaryota</taxon>
        <taxon>Fungi</taxon>
        <taxon>Dikarya</taxon>
        <taxon>Basidiomycota</taxon>
        <taxon>Wallemiomycotina</taxon>
        <taxon>Wallemiomycetes</taxon>
        <taxon>Wallemiales</taxon>
        <taxon>Wallemiaceae</taxon>
        <taxon>Wallemia</taxon>
    </lineage>
</organism>
<name>A0A4V4MFP0_9BASI</name>
<reference evidence="17 18" key="1">
    <citation type="submission" date="2019-03" db="EMBL/GenBank/DDBJ databases">
        <title>Sequencing 25 genomes of Wallemia mellicola.</title>
        <authorList>
            <person name="Gostincar C."/>
        </authorList>
    </citation>
    <scope>NUCLEOTIDE SEQUENCE [LARGE SCALE GENOMIC DNA]</scope>
    <source>
        <strain evidence="16 17">EXF-1277</strain>
        <strain evidence="15 18">EXF-757</strain>
    </source>
</reference>
<dbReference type="GO" id="GO:0051287">
    <property type="term" value="F:NAD binding"/>
    <property type="evidence" value="ECO:0007669"/>
    <property type="project" value="InterPro"/>
</dbReference>
<evidence type="ECO:0000256" key="7">
    <source>
        <dbReference type="ARBA" id="ARBA00022857"/>
    </source>
</evidence>
<dbReference type="InterPro" id="IPR051823">
    <property type="entry name" value="ASADH-related"/>
</dbReference>
<dbReference type="GO" id="GO:0046983">
    <property type="term" value="F:protein dimerization activity"/>
    <property type="evidence" value="ECO:0007669"/>
    <property type="project" value="InterPro"/>
</dbReference>
<dbReference type="EMBL" id="SPRX01000078">
    <property type="protein sequence ID" value="TIC62115.1"/>
    <property type="molecule type" value="Genomic_DNA"/>
</dbReference>
<gene>
    <name evidence="15" type="ORF">E3Q01_04126</name>
    <name evidence="16" type="ORF">E3Q03_00450</name>
</gene>
<comment type="function">
    <text evidence="11">Catalyzes the NADPH-dependent formation of L-aspartate 4-semialdehyde (L-ASA) by the reductive dephosphorylation of 4-phospho-L-aspartate. Mediates the second step in the biosynthesis of amino acids that derive from aspartate (the aspartate family of amino acids), including methioinine and threonine, the latter of which is a precursor to isoleucine.</text>
</comment>
<dbReference type="SMART" id="SM00859">
    <property type="entry name" value="Semialdhyde_dh"/>
    <property type="match status" value="1"/>
</dbReference>
<dbReference type="InterPro" id="IPR036291">
    <property type="entry name" value="NAD(P)-bd_dom_sf"/>
</dbReference>
<evidence type="ECO:0000256" key="2">
    <source>
        <dbReference type="ARBA" id="ARBA00005097"/>
    </source>
</evidence>
<dbReference type="NCBIfam" id="NF006416">
    <property type="entry name" value="PRK08664.1"/>
    <property type="match status" value="1"/>
</dbReference>
<feature type="active site" description="Acyl-thioester intermediate" evidence="13">
    <location>
        <position position="159"/>
    </location>
</feature>
<evidence type="ECO:0000256" key="12">
    <source>
        <dbReference type="ARBA" id="ARBA00050041"/>
    </source>
</evidence>
<evidence type="ECO:0000256" key="11">
    <source>
        <dbReference type="ARBA" id="ARBA00049950"/>
    </source>
</evidence>
<dbReference type="GO" id="GO:0009088">
    <property type="term" value="P:threonine biosynthetic process"/>
    <property type="evidence" value="ECO:0007669"/>
    <property type="project" value="UniProtKB-KW"/>
</dbReference>
<keyword evidence="8" id="KW-0560">Oxidoreductase</keyword>
<keyword evidence="7" id="KW-0521">NADP</keyword>
<comment type="similarity">
    <text evidence="3">Belongs to the aspartate-semialdehyde dehydrogenase family.</text>
</comment>
<evidence type="ECO:0000256" key="1">
    <source>
        <dbReference type="ARBA" id="ARBA00005021"/>
    </source>
</evidence>
<accession>A0A4V4MFP0</accession>
<dbReference type="OrthoDB" id="1894490at2759"/>
<dbReference type="PIRSF" id="PIRSF000148">
    <property type="entry name" value="ASA_dh"/>
    <property type="match status" value="1"/>
</dbReference>
<feature type="domain" description="Semialdehyde dehydrogenase NAD-binding" evidence="14">
    <location>
        <begin position="21"/>
        <end position="139"/>
    </location>
</feature>
<dbReference type="InterPro" id="IPR012280">
    <property type="entry name" value="Semialdhyde_DH_dimer_dom"/>
</dbReference>
<dbReference type="InterPro" id="IPR005676">
    <property type="entry name" value="Asp_semi-ald_DH_pep-lack"/>
</dbReference>
<dbReference type="Gene3D" id="3.40.50.720">
    <property type="entry name" value="NAD(P)-binding Rossmann-like Domain"/>
    <property type="match status" value="1"/>
</dbReference>
<evidence type="ECO:0000256" key="3">
    <source>
        <dbReference type="ARBA" id="ARBA00010584"/>
    </source>
</evidence>
<evidence type="ECO:0000256" key="10">
    <source>
        <dbReference type="ARBA" id="ARBA00049864"/>
    </source>
</evidence>
<evidence type="ECO:0000256" key="4">
    <source>
        <dbReference type="ARBA" id="ARBA00013120"/>
    </source>
</evidence>